<name>A0A4U3KX23_9BACT</name>
<dbReference type="PROSITE" id="PS51450">
    <property type="entry name" value="LRR"/>
    <property type="match status" value="1"/>
</dbReference>
<evidence type="ECO:0000313" key="2">
    <source>
        <dbReference type="EMBL" id="TKK65696.1"/>
    </source>
</evidence>
<dbReference type="NCBIfam" id="TIGR04183">
    <property type="entry name" value="Por_Secre_tail"/>
    <property type="match status" value="1"/>
</dbReference>
<dbReference type="InterPro" id="IPR001611">
    <property type="entry name" value="Leu-rich_rpt"/>
</dbReference>
<sequence length="252" mass="27710">MGNMSTLQGLYLSNNQLTGNVPISFRKLHSLFSIDLSYNQLSQSSNINFLRKSRSFKNGNIQYNLFTFDGMEYVAQTFVNVNYAPQAIIPLHQNGNTLSVSAGGTLSNNTYHWFKVGATDSTINKGDSTFMPTQSGKYHVKVTNAIATKLTLYSDTIDFTLSPGKQNNLITKTVQPTKLIQHMQVYPNPAKDVVQVQVKGTAMIAITNSNGKVLLTKSVNNSDVINVSSLAPGIYYLQNKASGETQKIVVVR</sequence>
<protein>
    <submittedName>
        <fullName evidence="2">T9SS type A sorting domain-containing protein</fullName>
    </submittedName>
</protein>
<evidence type="ECO:0000259" key="1">
    <source>
        <dbReference type="Pfam" id="PF18962"/>
    </source>
</evidence>
<comment type="caution">
    <text evidence="2">The sequence shown here is derived from an EMBL/GenBank/DDBJ whole genome shotgun (WGS) entry which is preliminary data.</text>
</comment>
<dbReference type="Pfam" id="PF18962">
    <property type="entry name" value="Por_Secre_tail"/>
    <property type="match status" value="1"/>
</dbReference>
<dbReference type="InterPro" id="IPR026444">
    <property type="entry name" value="Secre_tail"/>
</dbReference>
<gene>
    <name evidence="2" type="ORF">FC093_19365</name>
</gene>
<evidence type="ECO:0000313" key="3">
    <source>
        <dbReference type="Proteomes" id="UP000305848"/>
    </source>
</evidence>
<dbReference type="SUPFAM" id="SSF52058">
    <property type="entry name" value="L domain-like"/>
    <property type="match status" value="1"/>
</dbReference>
<accession>A0A4U3KX23</accession>
<keyword evidence="3" id="KW-1185">Reference proteome</keyword>
<dbReference type="InterPro" id="IPR032675">
    <property type="entry name" value="LRR_dom_sf"/>
</dbReference>
<reference evidence="2 3" key="1">
    <citation type="submission" date="2019-05" db="EMBL/GenBank/DDBJ databases">
        <title>Panacibacter sp. strain 17mud1-8 Genome sequencing and assembly.</title>
        <authorList>
            <person name="Chhetri G."/>
        </authorList>
    </citation>
    <scope>NUCLEOTIDE SEQUENCE [LARGE SCALE GENOMIC DNA]</scope>
    <source>
        <strain evidence="2 3">17mud1-8</strain>
    </source>
</reference>
<dbReference type="AlphaFoldDB" id="A0A4U3KX23"/>
<dbReference type="Proteomes" id="UP000305848">
    <property type="component" value="Unassembled WGS sequence"/>
</dbReference>
<dbReference type="OrthoDB" id="7443339at2"/>
<proteinExistence type="predicted"/>
<feature type="domain" description="Secretion system C-terminal sorting" evidence="1">
    <location>
        <begin position="185"/>
        <end position="250"/>
    </location>
</feature>
<dbReference type="Pfam" id="PF13855">
    <property type="entry name" value="LRR_8"/>
    <property type="match status" value="1"/>
</dbReference>
<dbReference type="Gene3D" id="3.80.10.10">
    <property type="entry name" value="Ribonuclease Inhibitor"/>
    <property type="match status" value="1"/>
</dbReference>
<dbReference type="EMBL" id="SZQL01000019">
    <property type="protein sequence ID" value="TKK65696.1"/>
    <property type="molecule type" value="Genomic_DNA"/>
</dbReference>
<organism evidence="2 3">
    <name type="scientific">Ilyomonas limi</name>
    <dbReference type="NCBI Taxonomy" id="2575867"/>
    <lineage>
        <taxon>Bacteria</taxon>
        <taxon>Pseudomonadati</taxon>
        <taxon>Bacteroidota</taxon>
        <taxon>Chitinophagia</taxon>
        <taxon>Chitinophagales</taxon>
        <taxon>Chitinophagaceae</taxon>
        <taxon>Ilyomonas</taxon>
    </lineage>
</organism>